<dbReference type="InterPro" id="IPR011611">
    <property type="entry name" value="PfkB_dom"/>
</dbReference>
<dbReference type="GO" id="GO:0005524">
    <property type="term" value="F:ATP binding"/>
    <property type="evidence" value="ECO:0007669"/>
    <property type="project" value="UniProtKB-KW"/>
</dbReference>
<dbReference type="OrthoDB" id="9813569at2"/>
<evidence type="ECO:0000313" key="8">
    <source>
        <dbReference type="Proteomes" id="UP000181969"/>
    </source>
</evidence>
<keyword evidence="2" id="KW-0808">Transferase</keyword>
<sequence>MPKFITIGEPLVVMASQDVDVSLDEAVHFKKYLAGAEFNVALGIKRLGHSAGYVSKVGADTFGRFITEAAQEAGLDTQNLIYDENFLTGVYLKQCVSKGDPVTSYFRKNSAASNLKMDEIDLSPLADVQIAHLSGIFPALSPRTLQTFRAFNEKLQENEVFTVFDPNLRPALWKSQKEMVDTLNDLAKSSQIVLPGINEGQILMGSSEPEEIADFYLGQSKRTESVVVKLGAEGAFVKTKTGAAYTVSGFKVDKVVDTVGAGDGFAVGLESALLEGKTLEVAVHRACAIGALAVQSAGDSEGYPNRQQLIEFYKTHNYQGDL</sequence>
<evidence type="ECO:0000256" key="2">
    <source>
        <dbReference type="ARBA" id="ARBA00022679"/>
    </source>
</evidence>
<dbReference type="Pfam" id="PF00294">
    <property type="entry name" value="PfkB"/>
    <property type="match status" value="1"/>
</dbReference>
<evidence type="ECO:0000256" key="5">
    <source>
        <dbReference type="ARBA" id="ARBA00022840"/>
    </source>
</evidence>
<keyword evidence="4 7" id="KW-0418">Kinase</keyword>
<evidence type="ECO:0000256" key="3">
    <source>
        <dbReference type="ARBA" id="ARBA00022741"/>
    </source>
</evidence>
<dbReference type="Proteomes" id="UP000181969">
    <property type="component" value="Unassembled WGS sequence"/>
</dbReference>
<dbReference type="RefSeq" id="WP_074750309.1">
    <property type="nucleotide sequence ID" value="NZ_CAXVJC010000001.1"/>
</dbReference>
<evidence type="ECO:0000256" key="1">
    <source>
        <dbReference type="ARBA" id="ARBA00010688"/>
    </source>
</evidence>
<dbReference type="PANTHER" id="PTHR43085:SF1">
    <property type="entry name" value="PSEUDOURIDINE KINASE-RELATED"/>
    <property type="match status" value="1"/>
</dbReference>
<dbReference type="Gene3D" id="3.40.1190.20">
    <property type="match status" value="1"/>
</dbReference>
<keyword evidence="3" id="KW-0547">Nucleotide-binding</keyword>
<gene>
    <name evidence="7" type="ORF">SAMN05216438_101504</name>
</gene>
<name>A0A1I4F8P1_9LACT</name>
<evidence type="ECO:0000256" key="4">
    <source>
        <dbReference type="ARBA" id="ARBA00022777"/>
    </source>
</evidence>
<feature type="domain" description="Carbohydrate kinase PfkB" evidence="6">
    <location>
        <begin position="21"/>
        <end position="304"/>
    </location>
</feature>
<keyword evidence="5" id="KW-0067">ATP-binding</keyword>
<dbReference type="AlphaFoldDB" id="A0A1I4F8P1"/>
<dbReference type="InterPro" id="IPR050306">
    <property type="entry name" value="PfkB_Carbo_kinase"/>
</dbReference>
<evidence type="ECO:0000259" key="6">
    <source>
        <dbReference type="Pfam" id="PF00294"/>
    </source>
</evidence>
<reference evidence="7 8" key="1">
    <citation type="submission" date="2016-10" db="EMBL/GenBank/DDBJ databases">
        <authorList>
            <person name="de Groot N.N."/>
        </authorList>
    </citation>
    <scope>NUCLEOTIDE SEQUENCE [LARGE SCALE GENOMIC DNA]</scope>
    <source>
        <strain evidence="7 8">M79</strain>
    </source>
</reference>
<proteinExistence type="inferred from homology"/>
<protein>
    <submittedName>
        <fullName evidence="7">2-dehydro-3-deoxygluconokinase</fullName>
    </submittedName>
</protein>
<accession>A0A1I4F8P1</accession>
<dbReference type="EMBL" id="FOTJ01000001">
    <property type="protein sequence ID" value="SFL14352.1"/>
    <property type="molecule type" value="Genomic_DNA"/>
</dbReference>
<dbReference type="GO" id="GO:0016301">
    <property type="term" value="F:kinase activity"/>
    <property type="evidence" value="ECO:0007669"/>
    <property type="project" value="UniProtKB-KW"/>
</dbReference>
<organism evidence="7 8">
    <name type="scientific">Lactococcus garvieae</name>
    <dbReference type="NCBI Taxonomy" id="1363"/>
    <lineage>
        <taxon>Bacteria</taxon>
        <taxon>Bacillati</taxon>
        <taxon>Bacillota</taxon>
        <taxon>Bacilli</taxon>
        <taxon>Lactobacillales</taxon>
        <taxon>Streptococcaceae</taxon>
        <taxon>Lactococcus</taxon>
    </lineage>
</organism>
<dbReference type="CDD" id="cd01166">
    <property type="entry name" value="KdgK"/>
    <property type="match status" value="1"/>
</dbReference>
<dbReference type="SUPFAM" id="SSF53613">
    <property type="entry name" value="Ribokinase-like"/>
    <property type="match status" value="1"/>
</dbReference>
<dbReference type="PANTHER" id="PTHR43085">
    <property type="entry name" value="HEXOKINASE FAMILY MEMBER"/>
    <property type="match status" value="1"/>
</dbReference>
<dbReference type="InterPro" id="IPR029056">
    <property type="entry name" value="Ribokinase-like"/>
</dbReference>
<comment type="similarity">
    <text evidence="1">Belongs to the carbohydrate kinase PfkB family.</text>
</comment>
<evidence type="ECO:0000313" key="7">
    <source>
        <dbReference type="EMBL" id="SFL14352.1"/>
    </source>
</evidence>